<organism evidence="3 4">
    <name type="scientific">Aspergillus tamarii</name>
    <dbReference type="NCBI Taxonomy" id="41984"/>
    <lineage>
        <taxon>Eukaryota</taxon>
        <taxon>Fungi</taxon>
        <taxon>Dikarya</taxon>
        <taxon>Ascomycota</taxon>
        <taxon>Pezizomycotina</taxon>
        <taxon>Eurotiomycetes</taxon>
        <taxon>Eurotiomycetidae</taxon>
        <taxon>Eurotiales</taxon>
        <taxon>Aspergillaceae</taxon>
        <taxon>Aspergillus</taxon>
        <taxon>Aspergillus subgen. Circumdati</taxon>
    </lineage>
</organism>
<dbReference type="Proteomes" id="UP000326950">
    <property type="component" value="Unassembled WGS sequence"/>
</dbReference>
<protein>
    <recommendedName>
        <fullName evidence="5">Cyanovirin-N domain-containing protein</fullName>
    </recommendedName>
</protein>
<evidence type="ECO:0008006" key="5">
    <source>
        <dbReference type="Google" id="ProtNLM"/>
    </source>
</evidence>
<feature type="region of interest" description="Disordered" evidence="1">
    <location>
        <begin position="23"/>
        <end position="52"/>
    </location>
</feature>
<evidence type="ECO:0000313" key="3">
    <source>
        <dbReference type="EMBL" id="KAE8168398.1"/>
    </source>
</evidence>
<feature type="signal peptide" evidence="2">
    <location>
        <begin position="1"/>
        <end position="18"/>
    </location>
</feature>
<dbReference type="OrthoDB" id="4413082at2759"/>
<dbReference type="AlphaFoldDB" id="A0A5N6VBJ9"/>
<sequence length="224" mass="24888">MHHLILIITLYLSALVAGGGILSKPKQPPSDEGIPMTDMDPGPPGDKSETNDVAKGRALHDECRYLKVHITSPQGTTKSSAKDTTKGTAKGPTTITTPYRQVLLTADCRRPMSDPKKALPDGDWRETKLDLDKCVGWNPQTMKFTPESDGKGLMKGDCWNCDYFTGVMGATHKGEFECYCDNVEQRSKHKIPHSKEKSRKVKFDLDSVLWSKDGRLNCHRHFGS</sequence>
<gene>
    <name evidence="3" type="ORF">BDV40DRAFT_310287</name>
</gene>
<feature type="chain" id="PRO_5025046930" description="Cyanovirin-N domain-containing protein" evidence="2">
    <location>
        <begin position="19"/>
        <end position="224"/>
    </location>
</feature>
<feature type="region of interest" description="Disordered" evidence="1">
    <location>
        <begin position="73"/>
        <end position="94"/>
    </location>
</feature>
<reference evidence="3 4" key="1">
    <citation type="submission" date="2019-04" db="EMBL/GenBank/DDBJ databases">
        <title>Friends and foes A comparative genomics study of 23 Aspergillus species from section Flavi.</title>
        <authorList>
            <consortium name="DOE Joint Genome Institute"/>
            <person name="Kjaerbolling I."/>
            <person name="Vesth T."/>
            <person name="Frisvad J.C."/>
            <person name="Nybo J.L."/>
            <person name="Theobald S."/>
            <person name="Kildgaard S."/>
            <person name="Isbrandt T."/>
            <person name="Kuo A."/>
            <person name="Sato A."/>
            <person name="Lyhne E.K."/>
            <person name="Kogle M.E."/>
            <person name="Wiebenga A."/>
            <person name="Kun R.S."/>
            <person name="Lubbers R.J."/>
            <person name="Makela M.R."/>
            <person name="Barry K."/>
            <person name="Chovatia M."/>
            <person name="Clum A."/>
            <person name="Daum C."/>
            <person name="Haridas S."/>
            <person name="He G."/>
            <person name="LaButti K."/>
            <person name="Lipzen A."/>
            <person name="Mondo S."/>
            <person name="Riley R."/>
            <person name="Salamov A."/>
            <person name="Simmons B.A."/>
            <person name="Magnuson J.K."/>
            <person name="Henrissat B."/>
            <person name="Mortensen U.H."/>
            <person name="Larsen T.O."/>
            <person name="Devries R.P."/>
            <person name="Grigoriev I.V."/>
            <person name="Machida M."/>
            <person name="Baker S.E."/>
            <person name="Andersen M.R."/>
        </authorList>
    </citation>
    <scope>NUCLEOTIDE SEQUENCE [LARGE SCALE GENOMIC DNA]</scope>
    <source>
        <strain evidence="3 4">CBS 117626</strain>
    </source>
</reference>
<dbReference type="EMBL" id="ML738586">
    <property type="protein sequence ID" value="KAE8168398.1"/>
    <property type="molecule type" value="Genomic_DNA"/>
</dbReference>
<evidence type="ECO:0000313" key="4">
    <source>
        <dbReference type="Proteomes" id="UP000326950"/>
    </source>
</evidence>
<accession>A0A5N6VBJ9</accession>
<dbReference type="Gene3D" id="2.30.60.10">
    <property type="entry name" value="Cyanovirin-N"/>
    <property type="match status" value="1"/>
</dbReference>
<keyword evidence="2" id="KW-0732">Signal</keyword>
<dbReference type="InterPro" id="IPR036673">
    <property type="entry name" value="Cyanovirin-N_sf"/>
</dbReference>
<evidence type="ECO:0000256" key="1">
    <source>
        <dbReference type="SAM" id="MobiDB-lite"/>
    </source>
</evidence>
<evidence type="ECO:0000256" key="2">
    <source>
        <dbReference type="SAM" id="SignalP"/>
    </source>
</evidence>
<keyword evidence="4" id="KW-1185">Reference proteome</keyword>
<proteinExistence type="predicted"/>
<name>A0A5N6VBJ9_ASPTM</name>